<sequence length="66" mass="7301">MSSTSSSTNSGASQQTTQNINSIAICVSFEKRTLTTEQLFCQIQHLKQRTTKEQATKRAEGQQNGH</sequence>
<protein>
    <submittedName>
        <fullName evidence="2">Uncharacterized protein</fullName>
    </submittedName>
</protein>
<accession>A0ABD2JS17</accession>
<evidence type="ECO:0000313" key="3">
    <source>
        <dbReference type="Proteomes" id="UP001620626"/>
    </source>
</evidence>
<evidence type="ECO:0000256" key="1">
    <source>
        <dbReference type="SAM" id="MobiDB-lite"/>
    </source>
</evidence>
<dbReference type="EMBL" id="JBICBT010000914">
    <property type="protein sequence ID" value="KAL3093432.1"/>
    <property type="molecule type" value="Genomic_DNA"/>
</dbReference>
<feature type="region of interest" description="Disordered" evidence="1">
    <location>
        <begin position="47"/>
        <end position="66"/>
    </location>
</feature>
<dbReference type="Proteomes" id="UP001620626">
    <property type="component" value="Unassembled WGS sequence"/>
</dbReference>
<reference evidence="2 3" key="1">
    <citation type="submission" date="2024-10" db="EMBL/GenBank/DDBJ databases">
        <authorList>
            <person name="Kim D."/>
        </authorList>
    </citation>
    <scope>NUCLEOTIDE SEQUENCE [LARGE SCALE GENOMIC DNA]</scope>
    <source>
        <strain evidence="2">BH-2024</strain>
    </source>
</reference>
<gene>
    <name evidence="2" type="ORF">niasHT_027439</name>
</gene>
<keyword evidence="3" id="KW-1185">Reference proteome</keyword>
<comment type="caution">
    <text evidence="2">The sequence shown here is derived from an EMBL/GenBank/DDBJ whole genome shotgun (WGS) entry which is preliminary data.</text>
</comment>
<feature type="compositionally biased region" description="Basic and acidic residues" evidence="1">
    <location>
        <begin position="50"/>
        <end position="60"/>
    </location>
</feature>
<dbReference type="AlphaFoldDB" id="A0ABD2JS17"/>
<name>A0ABD2JS17_9BILA</name>
<organism evidence="2 3">
    <name type="scientific">Heterodera trifolii</name>
    <dbReference type="NCBI Taxonomy" id="157864"/>
    <lineage>
        <taxon>Eukaryota</taxon>
        <taxon>Metazoa</taxon>
        <taxon>Ecdysozoa</taxon>
        <taxon>Nematoda</taxon>
        <taxon>Chromadorea</taxon>
        <taxon>Rhabditida</taxon>
        <taxon>Tylenchina</taxon>
        <taxon>Tylenchomorpha</taxon>
        <taxon>Tylenchoidea</taxon>
        <taxon>Heteroderidae</taxon>
        <taxon>Heteroderinae</taxon>
        <taxon>Heterodera</taxon>
    </lineage>
</organism>
<evidence type="ECO:0000313" key="2">
    <source>
        <dbReference type="EMBL" id="KAL3093432.1"/>
    </source>
</evidence>
<proteinExistence type="predicted"/>